<accession>A0A521BX27</accession>
<reference evidence="3 4" key="1">
    <citation type="submission" date="2017-05" db="EMBL/GenBank/DDBJ databases">
        <authorList>
            <person name="Varghese N."/>
            <person name="Submissions S."/>
        </authorList>
    </citation>
    <scope>NUCLEOTIDE SEQUENCE [LARGE SCALE GENOMIC DNA]</scope>
    <source>
        <strain evidence="3 4">DSM 21194</strain>
    </source>
</reference>
<evidence type="ECO:0000313" key="4">
    <source>
        <dbReference type="Proteomes" id="UP000317593"/>
    </source>
</evidence>
<feature type="domain" description="DUF4382" evidence="2">
    <location>
        <begin position="35"/>
        <end position="187"/>
    </location>
</feature>
<organism evidence="3 4">
    <name type="scientific">Fodinibius sediminis</name>
    <dbReference type="NCBI Taxonomy" id="1214077"/>
    <lineage>
        <taxon>Bacteria</taxon>
        <taxon>Pseudomonadati</taxon>
        <taxon>Balneolota</taxon>
        <taxon>Balneolia</taxon>
        <taxon>Balneolales</taxon>
        <taxon>Balneolaceae</taxon>
        <taxon>Fodinibius</taxon>
    </lineage>
</organism>
<dbReference type="EMBL" id="FXTH01000004">
    <property type="protein sequence ID" value="SMO51762.1"/>
    <property type="molecule type" value="Genomic_DNA"/>
</dbReference>
<dbReference type="Gene3D" id="2.60.40.1120">
    <property type="entry name" value="Carboxypeptidase-like, regulatory domain"/>
    <property type="match status" value="1"/>
</dbReference>
<dbReference type="Pfam" id="PF14321">
    <property type="entry name" value="DUF4382"/>
    <property type="match status" value="1"/>
</dbReference>
<proteinExistence type="predicted"/>
<name>A0A521BX27_9BACT</name>
<sequence length="282" mass="30250">MANLKLPSLLLIFSVAVMLGFTACDTTNENNSTQTGKIEVKLTDAPANYEAVNIDIEKVLLHKSADAEVDTTESGEEDAEDGWITILEEPMEVDLLELTNGNDITLGSAELEEGRYSQLRFVLGDNNTITIDGQTEPLTTPSAQQSGLKLQLNTDIESGTTYTLLVDFDAARSIVEAGNSGKYILKPVLHAVNLAEAGSISGNVEPPVSEDDGFRTNVMAITGDDTLSTITSDNGDYMIMGLLPATYDVVFDPDSDMHSDTTVTGIEVTANEETVVDTVSFQ</sequence>
<dbReference type="GO" id="GO:0030246">
    <property type="term" value="F:carbohydrate binding"/>
    <property type="evidence" value="ECO:0007669"/>
    <property type="project" value="InterPro"/>
</dbReference>
<evidence type="ECO:0000256" key="1">
    <source>
        <dbReference type="SAM" id="SignalP"/>
    </source>
</evidence>
<dbReference type="PROSITE" id="PS51257">
    <property type="entry name" value="PROKAR_LIPOPROTEIN"/>
    <property type="match status" value="1"/>
</dbReference>
<dbReference type="Proteomes" id="UP000317593">
    <property type="component" value="Unassembled WGS sequence"/>
</dbReference>
<keyword evidence="1" id="KW-0732">Signal</keyword>
<feature type="signal peptide" evidence="1">
    <location>
        <begin position="1"/>
        <end position="23"/>
    </location>
</feature>
<protein>
    <recommendedName>
        <fullName evidence="2">DUF4382 domain-containing protein</fullName>
    </recommendedName>
</protein>
<evidence type="ECO:0000313" key="3">
    <source>
        <dbReference type="EMBL" id="SMO51762.1"/>
    </source>
</evidence>
<dbReference type="InterPro" id="IPR025491">
    <property type="entry name" value="DUF4382"/>
</dbReference>
<dbReference type="OrthoDB" id="2111471at2"/>
<dbReference type="SUPFAM" id="SSF49452">
    <property type="entry name" value="Starch-binding domain-like"/>
    <property type="match status" value="1"/>
</dbReference>
<dbReference type="InterPro" id="IPR013784">
    <property type="entry name" value="Carb-bd-like_fold"/>
</dbReference>
<dbReference type="RefSeq" id="WP_142713663.1">
    <property type="nucleotide sequence ID" value="NZ_FXTH01000004.1"/>
</dbReference>
<feature type="chain" id="PRO_5021703968" description="DUF4382 domain-containing protein" evidence="1">
    <location>
        <begin position="24"/>
        <end position="282"/>
    </location>
</feature>
<gene>
    <name evidence="3" type="ORF">SAMN06265218_104146</name>
</gene>
<keyword evidence="4" id="KW-1185">Reference proteome</keyword>
<dbReference type="AlphaFoldDB" id="A0A521BX27"/>
<evidence type="ECO:0000259" key="2">
    <source>
        <dbReference type="Pfam" id="PF14321"/>
    </source>
</evidence>